<evidence type="ECO:0000313" key="2">
    <source>
        <dbReference type="EMBL" id="KZP14788.1"/>
    </source>
</evidence>
<dbReference type="Proteomes" id="UP000076532">
    <property type="component" value="Unassembled WGS sequence"/>
</dbReference>
<proteinExistence type="predicted"/>
<organism evidence="2 3">
    <name type="scientific">Athelia psychrophila</name>
    <dbReference type="NCBI Taxonomy" id="1759441"/>
    <lineage>
        <taxon>Eukaryota</taxon>
        <taxon>Fungi</taxon>
        <taxon>Dikarya</taxon>
        <taxon>Basidiomycota</taxon>
        <taxon>Agaricomycotina</taxon>
        <taxon>Agaricomycetes</taxon>
        <taxon>Agaricomycetidae</taxon>
        <taxon>Atheliales</taxon>
        <taxon>Atheliaceae</taxon>
        <taxon>Athelia</taxon>
    </lineage>
</organism>
<protein>
    <submittedName>
        <fullName evidence="2">Uncharacterized protein</fullName>
    </submittedName>
</protein>
<reference evidence="2 3" key="1">
    <citation type="journal article" date="2016" name="Mol. Biol. Evol.">
        <title>Comparative Genomics of Early-Diverging Mushroom-Forming Fungi Provides Insights into the Origins of Lignocellulose Decay Capabilities.</title>
        <authorList>
            <person name="Nagy L.G."/>
            <person name="Riley R."/>
            <person name="Tritt A."/>
            <person name="Adam C."/>
            <person name="Daum C."/>
            <person name="Floudas D."/>
            <person name="Sun H."/>
            <person name="Yadav J.S."/>
            <person name="Pangilinan J."/>
            <person name="Larsson K.H."/>
            <person name="Matsuura K."/>
            <person name="Barry K."/>
            <person name="Labutti K."/>
            <person name="Kuo R."/>
            <person name="Ohm R.A."/>
            <person name="Bhattacharya S.S."/>
            <person name="Shirouzu T."/>
            <person name="Yoshinaga Y."/>
            <person name="Martin F.M."/>
            <person name="Grigoriev I.V."/>
            <person name="Hibbett D.S."/>
        </authorList>
    </citation>
    <scope>NUCLEOTIDE SEQUENCE [LARGE SCALE GENOMIC DNA]</scope>
    <source>
        <strain evidence="2 3">CBS 109695</strain>
    </source>
</reference>
<accession>A0A166DJM1</accession>
<feature type="transmembrane region" description="Helical" evidence="1">
    <location>
        <begin position="46"/>
        <end position="65"/>
    </location>
</feature>
<dbReference type="AlphaFoldDB" id="A0A166DJM1"/>
<evidence type="ECO:0000313" key="3">
    <source>
        <dbReference type="Proteomes" id="UP000076532"/>
    </source>
</evidence>
<dbReference type="OrthoDB" id="5954308at2759"/>
<dbReference type="EMBL" id="KV417612">
    <property type="protein sequence ID" value="KZP14788.1"/>
    <property type="molecule type" value="Genomic_DNA"/>
</dbReference>
<evidence type="ECO:0000256" key="1">
    <source>
        <dbReference type="SAM" id="Phobius"/>
    </source>
</evidence>
<keyword evidence="1" id="KW-0812">Transmembrane</keyword>
<gene>
    <name evidence="2" type="ORF">FIBSPDRAFT_867914</name>
</gene>
<sequence length="68" mass="7448">MQPVNKEITELVDTQALEAVPGAERSPDQSLEKRAMKKIDTRRKLHMVRIVVGAGVWIGGLVSFSCGV</sequence>
<keyword evidence="3" id="KW-1185">Reference proteome</keyword>
<keyword evidence="1" id="KW-0472">Membrane</keyword>
<name>A0A166DJM1_9AGAM</name>
<keyword evidence="1" id="KW-1133">Transmembrane helix</keyword>